<protein>
    <submittedName>
        <fullName evidence="1">Uncharacterized protein</fullName>
    </submittedName>
</protein>
<dbReference type="EMBL" id="GBXM01067514">
    <property type="protein sequence ID" value="JAH41063.1"/>
    <property type="molecule type" value="Transcribed_RNA"/>
</dbReference>
<reference evidence="1" key="1">
    <citation type="submission" date="2014-11" db="EMBL/GenBank/DDBJ databases">
        <authorList>
            <person name="Amaro Gonzalez C."/>
        </authorList>
    </citation>
    <scope>NUCLEOTIDE SEQUENCE</scope>
</reference>
<dbReference type="AlphaFoldDB" id="A0A0E9SKM2"/>
<name>A0A0E9SKM2_ANGAN</name>
<sequence>MHTQETHTRAHMHVCTKHWDGNTGIYAPISGRYSVSRAHQLQVTPSASLPS</sequence>
<evidence type="ECO:0000313" key="1">
    <source>
        <dbReference type="EMBL" id="JAH41063.1"/>
    </source>
</evidence>
<proteinExistence type="predicted"/>
<organism evidence="1">
    <name type="scientific">Anguilla anguilla</name>
    <name type="common">European freshwater eel</name>
    <name type="synonym">Muraena anguilla</name>
    <dbReference type="NCBI Taxonomy" id="7936"/>
    <lineage>
        <taxon>Eukaryota</taxon>
        <taxon>Metazoa</taxon>
        <taxon>Chordata</taxon>
        <taxon>Craniata</taxon>
        <taxon>Vertebrata</taxon>
        <taxon>Euteleostomi</taxon>
        <taxon>Actinopterygii</taxon>
        <taxon>Neopterygii</taxon>
        <taxon>Teleostei</taxon>
        <taxon>Anguilliformes</taxon>
        <taxon>Anguillidae</taxon>
        <taxon>Anguilla</taxon>
    </lineage>
</organism>
<reference evidence="1" key="2">
    <citation type="journal article" date="2015" name="Fish Shellfish Immunol.">
        <title>Early steps in the European eel (Anguilla anguilla)-Vibrio vulnificus interaction in the gills: Role of the RtxA13 toxin.</title>
        <authorList>
            <person name="Callol A."/>
            <person name="Pajuelo D."/>
            <person name="Ebbesson L."/>
            <person name="Teles M."/>
            <person name="MacKenzie S."/>
            <person name="Amaro C."/>
        </authorList>
    </citation>
    <scope>NUCLEOTIDE SEQUENCE</scope>
</reference>
<accession>A0A0E9SKM2</accession>